<dbReference type="InterPro" id="IPR018666">
    <property type="entry name" value="DUF2125"/>
</dbReference>
<feature type="chain" id="PRO_5023899343" evidence="1">
    <location>
        <begin position="24"/>
        <end position="514"/>
    </location>
</feature>
<evidence type="ECO:0000256" key="1">
    <source>
        <dbReference type="SAM" id="SignalP"/>
    </source>
</evidence>
<keyword evidence="3" id="KW-1185">Reference proteome</keyword>
<comment type="caution">
    <text evidence="2">The sequence shown here is derived from an EMBL/GenBank/DDBJ whole genome shotgun (WGS) entry which is preliminary data.</text>
</comment>
<accession>A0A5J5GCS4</accession>
<sequence length="514" mass="54317">MIRRTLLSTVIPFAAAVPGAGLADVTAEEVWSAYEAYTEALGLDVEATLDRSGQTLTVGDIVMTAPIPAEYGSFRMTVDGFDLVEQEDGSVSILYPETMEVGVSATVEEPEPADFDMTLEVGMTGSTAVASGTANDLRIESSTDRVTVSVADMTIEGDEDAAEAVEDFSLEVTIEDAQGTQSLVRRDGTMSLEAVSETGRSDYSTAIVLPEEGRSTTTGGSESTRAEITISIPESGVDYMNLAEGLRSGLSLRMETETIGSEQSSETLTSDMPATVQTTEFGRNAARVVFDETGLDVEGSVEDVSVFYGGIPGLPLDISAQIASGRGSAVIPLLASEEAQQAGYSITLEEVTIGDQIWRLFDPESRLPRDPASLKLELLAELTITEDLLDIEAMMAAAEAEEMPVELGSIALPELAFSALGVSLAGSGAFTLDFSDRETFAPGPRPEGSARMEVTGLNGLIDTLSEMGLVPQEQLTGLRLGLGMVTEVTGEDVLESRVEVTPEGNVLVNGMRVR</sequence>
<dbReference type="AlphaFoldDB" id="A0A5J5GCS4"/>
<dbReference type="Pfam" id="PF09898">
    <property type="entry name" value="DUF2125"/>
    <property type="match status" value="1"/>
</dbReference>
<evidence type="ECO:0000313" key="3">
    <source>
        <dbReference type="Proteomes" id="UP000326554"/>
    </source>
</evidence>
<organism evidence="2 3">
    <name type="scientific">Histidinibacterium aquaticum</name>
    <dbReference type="NCBI Taxonomy" id="2613962"/>
    <lineage>
        <taxon>Bacteria</taxon>
        <taxon>Pseudomonadati</taxon>
        <taxon>Pseudomonadota</taxon>
        <taxon>Alphaproteobacteria</taxon>
        <taxon>Rhodobacterales</taxon>
        <taxon>Paracoccaceae</taxon>
        <taxon>Histidinibacterium</taxon>
    </lineage>
</organism>
<gene>
    <name evidence="2" type="ORF">F3S47_15595</name>
</gene>
<name>A0A5J5GCS4_9RHOB</name>
<protein>
    <submittedName>
        <fullName evidence="2">DUF2125 domain-containing protein</fullName>
    </submittedName>
</protein>
<dbReference type="Proteomes" id="UP000326554">
    <property type="component" value="Unassembled WGS sequence"/>
</dbReference>
<reference evidence="2 3" key="1">
    <citation type="submission" date="2019-09" db="EMBL/GenBank/DDBJ databases">
        <authorList>
            <person name="Park J.-S."/>
            <person name="Choi H.-J."/>
        </authorList>
    </citation>
    <scope>NUCLEOTIDE SEQUENCE [LARGE SCALE GENOMIC DNA]</scope>
    <source>
        <strain evidence="2 3">176SS1-4</strain>
    </source>
</reference>
<keyword evidence="1" id="KW-0732">Signal</keyword>
<feature type="signal peptide" evidence="1">
    <location>
        <begin position="1"/>
        <end position="23"/>
    </location>
</feature>
<evidence type="ECO:0000313" key="2">
    <source>
        <dbReference type="EMBL" id="KAA9005979.1"/>
    </source>
</evidence>
<proteinExistence type="predicted"/>
<dbReference type="EMBL" id="VYQE01000005">
    <property type="protein sequence ID" value="KAA9005979.1"/>
    <property type="molecule type" value="Genomic_DNA"/>
</dbReference>
<dbReference type="RefSeq" id="WP_150446231.1">
    <property type="nucleotide sequence ID" value="NZ_VYQE01000005.1"/>
</dbReference>